<feature type="compositionally biased region" description="Low complexity" evidence="11">
    <location>
        <begin position="391"/>
        <end position="400"/>
    </location>
</feature>
<dbReference type="InterPro" id="IPR038506">
    <property type="entry name" value="GLE1-like_sf"/>
</dbReference>
<keyword evidence="4" id="KW-0509">mRNA transport</keyword>
<dbReference type="GO" id="GO:0031369">
    <property type="term" value="F:translation initiation factor binding"/>
    <property type="evidence" value="ECO:0007669"/>
    <property type="project" value="TreeGrafter"/>
</dbReference>
<reference evidence="13" key="1">
    <citation type="submission" date="2023-08" db="EMBL/GenBank/DDBJ databases">
        <authorList>
            <person name="Chen Y."/>
            <person name="Shah S."/>
            <person name="Dougan E. K."/>
            <person name="Thang M."/>
            <person name="Chan C."/>
        </authorList>
    </citation>
    <scope>NUCLEOTIDE SEQUENCE</scope>
</reference>
<dbReference type="Gene3D" id="1.25.40.510">
    <property type="entry name" value="GLE1-like"/>
    <property type="match status" value="1"/>
</dbReference>
<dbReference type="GO" id="GO:0015031">
    <property type="term" value="P:protein transport"/>
    <property type="evidence" value="ECO:0007669"/>
    <property type="project" value="UniProtKB-KW"/>
</dbReference>
<name>A0AA36HX05_9DINO</name>
<gene>
    <name evidence="13" type="ORF">EVOR1521_LOCUS5857</name>
</gene>
<sequence>MGLSCEHHEGHRLSASQNLAASLAKPGSNPFAWLHPLNRRAPVVGFDGIYRFPAQELKGLADRAKDQVKVLGRCGSGATLGATLGASIEATAAGQAAKSHVVIPHEHEVRTTLHVRVLAAHGLARTPEDVEDIDPYVVVRAGLEEQQTPAVINDPDPVWDIEFTCPADDVELLELEVLNANGQHSLGKSSLSIPDLARGVWHRRRLPLDKPPGELSVQVRRDVAVGQDTMLQLEPAQEEEQTFSAKGLQLSLPEDWESEESDDELVIHVEVDKVRPKTFAAPEDLFGDARLKVDPTIGPARMIQELASLTEAPARASGLASLREELYVESNDKGRRIQVEAEAASTALASALAKQKAMDKAAQEELRRVMKKLQELEAAAQAAPQAAPLAAPLAAPQAAPRGAPSLQPNTSAAFSQGESAGGEPAESSTSQGAVIAKPDPTPVSQSPLRSMVPKAKAELPPKPQDSQAVTKEVPAKSNSPQDTYSAALDNLQKVEAALDGFKKDASMKNFRMEVKKFINTRFGQISATWSRIQECTSALCTFLAKYSKEDESKRVFVEYAMAFRLVDDAEVSVRSQPRAAWSIAEVACRVFDKYPGVQELFRGLMCRACPYLRAESSAQVLQDMAQCRRPQEALNEMVDRMVSYQRLWLAIAAIQGELSIIWHWLACTLNQAPSTTRVAMIHAALDMVGADAQARYKKQFEKLVACISDRYMAEVSSLQANVKGEEADRLRASHSRLSRWIQDFKLRGRATYPDGRHVQARQESELNPHI</sequence>
<dbReference type="PANTHER" id="PTHR12960:SF0">
    <property type="entry name" value="MRNA EXPORT FACTOR GLE1"/>
    <property type="match status" value="1"/>
</dbReference>
<evidence type="ECO:0000313" key="14">
    <source>
        <dbReference type="Proteomes" id="UP001178507"/>
    </source>
</evidence>
<evidence type="ECO:0000256" key="1">
    <source>
        <dbReference type="ARBA" id="ARBA00004567"/>
    </source>
</evidence>
<dbReference type="InterPro" id="IPR000008">
    <property type="entry name" value="C2_dom"/>
</dbReference>
<keyword evidence="8" id="KW-0539">Nucleus</keyword>
<evidence type="ECO:0000256" key="7">
    <source>
        <dbReference type="ARBA" id="ARBA00023132"/>
    </source>
</evidence>
<dbReference type="GO" id="GO:0005737">
    <property type="term" value="C:cytoplasm"/>
    <property type="evidence" value="ECO:0007669"/>
    <property type="project" value="TreeGrafter"/>
</dbReference>
<comment type="similarity">
    <text evidence="2">Belongs to the GLE1 family.</text>
</comment>
<evidence type="ECO:0000256" key="9">
    <source>
        <dbReference type="ARBA" id="ARBA00026227"/>
    </source>
</evidence>
<dbReference type="CDD" id="cd00030">
    <property type="entry name" value="C2"/>
    <property type="match status" value="1"/>
</dbReference>
<dbReference type="GO" id="GO:0000822">
    <property type="term" value="F:inositol hexakisphosphate binding"/>
    <property type="evidence" value="ECO:0007669"/>
    <property type="project" value="TreeGrafter"/>
</dbReference>
<evidence type="ECO:0000256" key="8">
    <source>
        <dbReference type="ARBA" id="ARBA00023242"/>
    </source>
</evidence>
<organism evidence="13 14">
    <name type="scientific">Effrenium voratum</name>
    <dbReference type="NCBI Taxonomy" id="2562239"/>
    <lineage>
        <taxon>Eukaryota</taxon>
        <taxon>Sar</taxon>
        <taxon>Alveolata</taxon>
        <taxon>Dinophyceae</taxon>
        <taxon>Suessiales</taxon>
        <taxon>Symbiodiniaceae</taxon>
        <taxon>Effrenium</taxon>
    </lineage>
</organism>
<dbReference type="Gene3D" id="2.60.40.150">
    <property type="entry name" value="C2 domain"/>
    <property type="match status" value="1"/>
</dbReference>
<dbReference type="GO" id="GO:0005543">
    <property type="term" value="F:phospholipid binding"/>
    <property type="evidence" value="ECO:0007669"/>
    <property type="project" value="TreeGrafter"/>
</dbReference>
<evidence type="ECO:0000256" key="4">
    <source>
        <dbReference type="ARBA" id="ARBA00022816"/>
    </source>
</evidence>
<proteinExistence type="inferred from homology"/>
<keyword evidence="14" id="KW-1185">Reference proteome</keyword>
<dbReference type="AlphaFoldDB" id="A0AA36HX05"/>
<evidence type="ECO:0000256" key="2">
    <source>
        <dbReference type="ARBA" id="ARBA00011056"/>
    </source>
</evidence>
<evidence type="ECO:0000256" key="11">
    <source>
        <dbReference type="SAM" id="MobiDB-lite"/>
    </source>
</evidence>
<accession>A0AA36HX05</accession>
<keyword evidence="6" id="KW-0811">Translocation</keyword>
<feature type="domain" description="C2" evidence="12">
    <location>
        <begin position="92"/>
        <end position="217"/>
    </location>
</feature>
<dbReference type="Pfam" id="PF00168">
    <property type="entry name" value="C2"/>
    <property type="match status" value="1"/>
</dbReference>
<comment type="subcellular location">
    <subcellularLocation>
        <location evidence="1">Nucleus</location>
        <location evidence="1">Nuclear pore complex</location>
    </subcellularLocation>
</comment>
<evidence type="ECO:0000259" key="12">
    <source>
        <dbReference type="PROSITE" id="PS50004"/>
    </source>
</evidence>
<dbReference type="GO" id="GO:0044614">
    <property type="term" value="C:nuclear pore cytoplasmic filaments"/>
    <property type="evidence" value="ECO:0007669"/>
    <property type="project" value="TreeGrafter"/>
</dbReference>
<keyword evidence="5" id="KW-0653">Protein transport</keyword>
<protein>
    <recommendedName>
        <fullName evidence="9">mRNA export factor GLE1</fullName>
    </recommendedName>
    <alternativeName>
        <fullName evidence="10">Nucleoporin GLE1</fullName>
    </alternativeName>
</protein>
<feature type="compositionally biased region" description="Polar residues" evidence="11">
    <location>
        <begin position="406"/>
        <end position="418"/>
    </location>
</feature>
<evidence type="ECO:0000256" key="6">
    <source>
        <dbReference type="ARBA" id="ARBA00023010"/>
    </source>
</evidence>
<dbReference type="GO" id="GO:0016973">
    <property type="term" value="P:poly(A)+ mRNA export from nucleus"/>
    <property type="evidence" value="ECO:0007669"/>
    <property type="project" value="InterPro"/>
</dbReference>
<comment type="caution">
    <text evidence="13">The sequence shown here is derived from an EMBL/GenBank/DDBJ whole genome shotgun (WGS) entry which is preliminary data.</text>
</comment>
<evidence type="ECO:0000256" key="10">
    <source>
        <dbReference type="ARBA" id="ARBA00029983"/>
    </source>
</evidence>
<dbReference type="EMBL" id="CAUJNA010000430">
    <property type="protein sequence ID" value="CAJ1376916.1"/>
    <property type="molecule type" value="Genomic_DNA"/>
</dbReference>
<dbReference type="SUPFAM" id="SSF49562">
    <property type="entry name" value="C2 domain (Calcium/lipid-binding domain, CaLB)"/>
    <property type="match status" value="1"/>
</dbReference>
<keyword evidence="7" id="KW-0906">Nuclear pore complex</keyword>
<dbReference type="PROSITE" id="PS50004">
    <property type="entry name" value="C2"/>
    <property type="match status" value="1"/>
</dbReference>
<dbReference type="PANTHER" id="PTHR12960">
    <property type="entry name" value="GLE-1-RELATED"/>
    <property type="match status" value="1"/>
</dbReference>
<feature type="region of interest" description="Disordered" evidence="11">
    <location>
        <begin position="391"/>
        <end position="483"/>
    </location>
</feature>
<dbReference type="Proteomes" id="UP001178507">
    <property type="component" value="Unassembled WGS sequence"/>
</dbReference>
<dbReference type="InterPro" id="IPR035892">
    <property type="entry name" value="C2_domain_sf"/>
</dbReference>
<dbReference type="Pfam" id="PF07817">
    <property type="entry name" value="GLE1"/>
    <property type="match status" value="1"/>
</dbReference>
<evidence type="ECO:0000256" key="5">
    <source>
        <dbReference type="ARBA" id="ARBA00022927"/>
    </source>
</evidence>
<dbReference type="SMART" id="SM00239">
    <property type="entry name" value="C2"/>
    <property type="match status" value="1"/>
</dbReference>
<dbReference type="InterPro" id="IPR012476">
    <property type="entry name" value="GLE1"/>
</dbReference>
<evidence type="ECO:0000256" key="3">
    <source>
        <dbReference type="ARBA" id="ARBA00022448"/>
    </source>
</evidence>
<evidence type="ECO:0000313" key="13">
    <source>
        <dbReference type="EMBL" id="CAJ1376916.1"/>
    </source>
</evidence>
<keyword evidence="3" id="KW-0813">Transport</keyword>